<dbReference type="PROSITE" id="PS00138">
    <property type="entry name" value="SUBTILASE_SER"/>
    <property type="match status" value="1"/>
</dbReference>
<accession>A0ABV1HEE8</accession>
<dbReference type="InterPro" id="IPR036852">
    <property type="entry name" value="Peptidase_S8/S53_dom_sf"/>
</dbReference>
<evidence type="ECO:0000256" key="1">
    <source>
        <dbReference type="ARBA" id="ARBA00011073"/>
    </source>
</evidence>
<proteinExistence type="inferred from homology"/>
<evidence type="ECO:0000313" key="6">
    <source>
        <dbReference type="EMBL" id="MEQ2558087.1"/>
    </source>
</evidence>
<reference evidence="6 7" key="1">
    <citation type="submission" date="2024-03" db="EMBL/GenBank/DDBJ databases">
        <title>Human intestinal bacterial collection.</title>
        <authorList>
            <person name="Pauvert C."/>
            <person name="Hitch T.C.A."/>
            <person name="Clavel T."/>
        </authorList>
    </citation>
    <scope>NUCLEOTIDE SEQUENCE [LARGE SCALE GENOMIC DNA]</scope>
    <source>
        <strain evidence="6 7">CLA-AA-H185</strain>
    </source>
</reference>
<dbReference type="SUPFAM" id="SSF52743">
    <property type="entry name" value="Subtilisin-like"/>
    <property type="match status" value="1"/>
</dbReference>
<keyword evidence="4" id="KW-0720">Serine protease</keyword>
<dbReference type="CDD" id="cd04847">
    <property type="entry name" value="Peptidases_S8_Subtilisin_like_2"/>
    <property type="match status" value="1"/>
</dbReference>
<keyword evidence="3" id="KW-0378">Hydrolase</keyword>
<comment type="similarity">
    <text evidence="1">Belongs to the peptidase S8 family.</text>
</comment>
<dbReference type="RefSeq" id="WP_353530993.1">
    <property type="nucleotide sequence ID" value="NZ_JBBMEX010000009.1"/>
</dbReference>
<organism evidence="6 7">
    <name type="scientific">Maccoyibacter intestinihominis</name>
    <dbReference type="NCBI Taxonomy" id="3133499"/>
    <lineage>
        <taxon>Bacteria</taxon>
        <taxon>Bacillati</taxon>
        <taxon>Bacillota</taxon>
        <taxon>Clostridia</taxon>
        <taxon>Lachnospirales</taxon>
        <taxon>Lachnospiraceae</taxon>
        <taxon>Maccoyibacter</taxon>
    </lineage>
</organism>
<keyword evidence="2" id="KW-0645">Protease</keyword>
<evidence type="ECO:0000256" key="4">
    <source>
        <dbReference type="ARBA" id="ARBA00022825"/>
    </source>
</evidence>
<dbReference type="PANTHER" id="PTHR43806">
    <property type="entry name" value="PEPTIDASE S8"/>
    <property type="match status" value="1"/>
</dbReference>
<dbReference type="InterPro" id="IPR023828">
    <property type="entry name" value="Peptidase_S8_Ser-AS"/>
</dbReference>
<dbReference type="Pfam" id="PF00082">
    <property type="entry name" value="Peptidase_S8"/>
    <property type="match status" value="1"/>
</dbReference>
<evidence type="ECO:0000256" key="3">
    <source>
        <dbReference type="ARBA" id="ARBA00022801"/>
    </source>
</evidence>
<dbReference type="PANTHER" id="PTHR43806:SF11">
    <property type="entry name" value="CEREVISIN-RELATED"/>
    <property type="match status" value="1"/>
</dbReference>
<protein>
    <submittedName>
        <fullName evidence="6">S8 family peptidase</fullName>
    </submittedName>
</protein>
<dbReference type="Gene3D" id="3.40.50.200">
    <property type="entry name" value="Peptidase S8/S53 domain"/>
    <property type="match status" value="1"/>
</dbReference>
<comment type="caution">
    <text evidence="6">The sequence shown here is derived from an EMBL/GenBank/DDBJ whole genome shotgun (WGS) entry which is preliminary data.</text>
</comment>
<name>A0ABV1HEE8_9FIRM</name>
<gene>
    <name evidence="6" type="ORF">WMO43_09425</name>
</gene>
<keyword evidence="7" id="KW-1185">Reference proteome</keyword>
<dbReference type="Proteomes" id="UP001454489">
    <property type="component" value="Unassembled WGS sequence"/>
</dbReference>
<evidence type="ECO:0000256" key="2">
    <source>
        <dbReference type="ARBA" id="ARBA00022670"/>
    </source>
</evidence>
<sequence length="783" mass="88687">MDTDKLPIKFFAPREIDELRIEGNGNSEKPKWVLEGDALVKRAEILQASLSDIETIMIERKQSASPVPFSFIAKIQEDATAKSKRKDITNFFQVKDNSSVIGVADVNELIVCLDSVDELRQISGKLRAYEKNDYAISCIEGFAEFEPSVMATDEVCNYKVKLVDYQDFEQNLAMRRMFEHTLERNKIEYKKTTYSEQFYVYNMKMVNTDMLEQLKKEEIFNALFSVEPMPKYTVSLDFVDDDQEVPVKIPENGKNYLTIGILDNGIASIPNLKPWMEMDRWSPYPNDSINPTHGTFVAGVALYGDECEGKNWVGHKGIKLFDAAIFPDTTKEGLDEDELIANIKEAVALYHEKVKVWNLSVSITRPVVDTKFSDFAIALDSIQDKYNVLICKSAGNCRNFENNYPKGRIHEGADSVRSLVVGSVAHDKGQYDYAEYNDPSPFSRVGPGPEYIIKPEVSHYGGNAGVTPSGETVTTGVKSFSKDGKMATGVGTSFSTPRVTALAAGIQQELSEEFDPLLIKALITHSASYPKEMTVPVTERAKQVGFGIPKNVPDIIYNSPYEATLILRDSLAKGDKIDIMDFPMPQCLLKDGYYTGQIIATLVYDPVLDPSQGIEYCQSNIDVKFGSYDTKEERDTSKRHILNPVGRKGSQNLLLGTVYSKNKMKEKSSEFALKERLLIQYADKYYPVKKYAVDLSELTEKKKIEYLSPDKKWFLFLQGVYRDHIERMAQIESFALTQEFCLILTIRDPNQKEHVYDEVTQKLDEYNFWHSNIRVATDVNIPL</sequence>
<dbReference type="EMBL" id="JBBMEX010000009">
    <property type="protein sequence ID" value="MEQ2558087.1"/>
    <property type="molecule type" value="Genomic_DNA"/>
</dbReference>
<dbReference type="InterPro" id="IPR050131">
    <property type="entry name" value="Peptidase_S8_subtilisin-like"/>
</dbReference>
<evidence type="ECO:0000313" key="7">
    <source>
        <dbReference type="Proteomes" id="UP001454489"/>
    </source>
</evidence>
<evidence type="ECO:0000259" key="5">
    <source>
        <dbReference type="Pfam" id="PF00082"/>
    </source>
</evidence>
<dbReference type="InterPro" id="IPR000209">
    <property type="entry name" value="Peptidase_S8/S53_dom"/>
</dbReference>
<feature type="domain" description="Peptidase S8/S53" evidence="5">
    <location>
        <begin position="257"/>
        <end position="531"/>
    </location>
</feature>
<dbReference type="InterPro" id="IPR034074">
    <property type="entry name" value="Y4bN_pept_dom"/>
</dbReference>